<proteinExistence type="inferred from homology"/>
<dbReference type="InterPro" id="IPR016162">
    <property type="entry name" value="Ald_DH_N"/>
</dbReference>
<dbReference type="AlphaFoldDB" id="A0A0F0CPH9"/>
<dbReference type="InterPro" id="IPR016163">
    <property type="entry name" value="Ald_DH_C"/>
</dbReference>
<dbReference type="Gene3D" id="3.40.605.10">
    <property type="entry name" value="Aldehyde Dehydrogenase, Chain A, domain 1"/>
    <property type="match status" value="1"/>
</dbReference>
<dbReference type="PANTHER" id="PTHR42991">
    <property type="entry name" value="ALDEHYDE DEHYDROGENASE"/>
    <property type="match status" value="1"/>
</dbReference>
<evidence type="ECO:0000256" key="1">
    <source>
        <dbReference type="ARBA" id="ARBA00009986"/>
    </source>
</evidence>
<sequence>MIYQYNVINPYTNEIVDRAPVTAPVEIDRLLERSYSYKCCLSSKERATVLRNTAKAVEIQKNDLAVLITKESGLCIKQSLYEVDRAINSLSQSATQAESLDEQDISSEFISHYTPTTPKLTVITEPWDLAVAITPFNHPLNMVVHKIGPSIAAGTPVVLKPSEKTPLTAMALRRILLAESLPPDMVNIITGTPPKPIVDQMVTFPKLDVVTFTGSVDTGKYIAKKMATHGNELKKYIPELGGNCAFVVLDDADVELAAKIALSAFDNAGQRCTSINRIMVQNGIANEFIEKFAALTDNVKYGDPMDPDVDMGCLVTEESAALIQERVANAVMRGGKLIRGNIRRGALYSPTIIDMVEPSTELVVKETFGPVAPIIRITDVDDAIGIVNAGRFRLAGAIATKNMENAIKYHNSIRVGQFSWNGPPGYRTEEAPFGGFGDSGNGEKEGIIMSVRAMRRIRTFYEH</sequence>
<evidence type="ECO:0000259" key="3">
    <source>
        <dbReference type="Pfam" id="PF00171"/>
    </source>
</evidence>
<dbReference type="Proteomes" id="UP000033428">
    <property type="component" value="Unassembled WGS sequence"/>
</dbReference>
<protein>
    <submittedName>
        <fullName evidence="4">Phosphonoacetaldehyde dehydrogenase</fullName>
    </submittedName>
</protein>
<dbReference type="EMBL" id="JYNY01000436">
    <property type="protein sequence ID" value="KJJ83934.1"/>
    <property type="molecule type" value="Genomic_DNA"/>
</dbReference>
<dbReference type="SUPFAM" id="SSF53720">
    <property type="entry name" value="ALDH-like"/>
    <property type="match status" value="1"/>
</dbReference>
<dbReference type="PATRIC" id="fig|1609969.3.peg.2351"/>
<dbReference type="GO" id="GO:0008911">
    <property type="term" value="F:lactaldehyde dehydrogenase (NAD+) activity"/>
    <property type="evidence" value="ECO:0007669"/>
    <property type="project" value="TreeGrafter"/>
</dbReference>
<accession>A0A0F0CPH9</accession>
<evidence type="ECO:0000313" key="5">
    <source>
        <dbReference type="Proteomes" id="UP000033428"/>
    </source>
</evidence>
<dbReference type="InterPro" id="IPR015590">
    <property type="entry name" value="Aldehyde_DH_dom"/>
</dbReference>
<dbReference type="InterPro" id="IPR051020">
    <property type="entry name" value="ALDH-related_metabolic_enz"/>
</dbReference>
<comment type="similarity">
    <text evidence="1">Belongs to the aldehyde dehydrogenase family.</text>
</comment>
<feature type="domain" description="Aldehyde dehydrogenase" evidence="3">
    <location>
        <begin position="5"/>
        <end position="458"/>
    </location>
</feature>
<comment type="caution">
    <text evidence="4">The sequence shown here is derived from an EMBL/GenBank/DDBJ whole genome shotgun (WGS) entry which is preliminary data.</text>
</comment>
<evidence type="ECO:0000313" key="4">
    <source>
        <dbReference type="EMBL" id="KJJ83934.1"/>
    </source>
</evidence>
<dbReference type="Gene3D" id="3.40.309.10">
    <property type="entry name" value="Aldehyde Dehydrogenase, Chain A, domain 2"/>
    <property type="match status" value="1"/>
</dbReference>
<dbReference type="PANTHER" id="PTHR42991:SF1">
    <property type="entry name" value="ALDEHYDE DEHYDROGENASE"/>
    <property type="match status" value="1"/>
</dbReference>
<keyword evidence="5" id="KW-1185">Reference proteome</keyword>
<reference evidence="4 5" key="1">
    <citation type="submission" date="2015-02" db="EMBL/GenBank/DDBJ databases">
        <title>Single-cell genomics of uncultivated deep-branching MTB reveals a conserved set of magnetosome genes.</title>
        <authorList>
            <person name="Kolinko S."/>
            <person name="Richter M."/>
            <person name="Glockner F.O."/>
            <person name="Brachmann A."/>
            <person name="Schuler D."/>
        </authorList>
    </citation>
    <scope>NUCLEOTIDE SEQUENCE [LARGE SCALE GENOMIC DNA]</scope>
    <source>
        <strain evidence="4">SKK-01</strain>
    </source>
</reference>
<organism evidence="4 5">
    <name type="scientific">Candidatus Omnitrophus magneticus</name>
    <dbReference type="NCBI Taxonomy" id="1609969"/>
    <lineage>
        <taxon>Bacteria</taxon>
        <taxon>Pseudomonadati</taxon>
        <taxon>Candidatus Omnitrophota</taxon>
        <taxon>Candidatus Omnitrophus</taxon>
    </lineage>
</organism>
<evidence type="ECO:0000256" key="2">
    <source>
        <dbReference type="ARBA" id="ARBA00023002"/>
    </source>
</evidence>
<name>A0A0F0CPH9_9BACT</name>
<gene>
    <name evidence="4" type="ORF">OMAG_002206</name>
</gene>
<dbReference type="Pfam" id="PF00171">
    <property type="entry name" value="Aldedh"/>
    <property type="match status" value="1"/>
</dbReference>
<dbReference type="InterPro" id="IPR016161">
    <property type="entry name" value="Ald_DH/histidinol_DH"/>
</dbReference>
<keyword evidence="2" id="KW-0560">Oxidoreductase</keyword>